<evidence type="ECO:0000313" key="1">
    <source>
        <dbReference type="EMBL" id="CAF1148487.1"/>
    </source>
</evidence>
<evidence type="ECO:0000313" key="2">
    <source>
        <dbReference type="Proteomes" id="UP000663879"/>
    </source>
</evidence>
<dbReference type="PANTHER" id="PTHR38696">
    <property type="entry name" value="MEDIATOR OF RNA POLYMERASE II TRANSCRIPTION SUBUNIT 13"/>
    <property type="match status" value="1"/>
</dbReference>
<accession>A0A814SJQ5</accession>
<dbReference type="AlphaFoldDB" id="A0A814SJQ5"/>
<proteinExistence type="predicted"/>
<protein>
    <submittedName>
        <fullName evidence="1">Uncharacterized protein</fullName>
    </submittedName>
</protein>
<dbReference type="PANTHER" id="PTHR38696:SF1">
    <property type="entry name" value="MEDIATOR OF RNA POLYMERASE II TRANSCRIPTION SUBUNIT 13"/>
    <property type="match status" value="1"/>
</dbReference>
<comment type="caution">
    <text evidence="1">The sequence shown here is derived from an EMBL/GenBank/DDBJ whole genome shotgun (WGS) entry which is preliminary data.</text>
</comment>
<keyword evidence="2" id="KW-1185">Reference proteome</keyword>
<feature type="non-terminal residue" evidence="1">
    <location>
        <position position="284"/>
    </location>
</feature>
<sequence length="284" mass="33141">MGCTPSVNLEAFESTEQNYFSVQMYGSDRLRLILAPNEINNSTRDVLNAKWSIISEDVQKGFVEFLLGGRPWYSDYNSQIKHFLCSLLQVYYELGWYLKASTDLERQDKETDVLFFQKNRPLKSSIICISLNSSDKIKVLGPKIIYPIIKHSVIKSWYKGIQDEQVFENVYELKLYGNPWNDWLKDSQDYLNCPLLILEIMKDMFKKGWIFVGAIDSSQRQSSLNALYFRKDAEDNEINDLEKTRFFAMSLNKSNIIRLHKADHDLKLLILNPQYGIKSLWKSG</sequence>
<reference evidence="1" key="1">
    <citation type="submission" date="2021-02" db="EMBL/GenBank/DDBJ databases">
        <authorList>
            <person name="Nowell W R."/>
        </authorList>
    </citation>
    <scope>NUCLEOTIDE SEQUENCE</scope>
    <source>
        <strain evidence="1">Ploen Becks lab</strain>
    </source>
</reference>
<name>A0A814SJQ5_9BILA</name>
<organism evidence="1 2">
    <name type="scientific">Brachionus calyciflorus</name>
    <dbReference type="NCBI Taxonomy" id="104777"/>
    <lineage>
        <taxon>Eukaryota</taxon>
        <taxon>Metazoa</taxon>
        <taxon>Spiralia</taxon>
        <taxon>Gnathifera</taxon>
        <taxon>Rotifera</taxon>
        <taxon>Eurotatoria</taxon>
        <taxon>Monogononta</taxon>
        <taxon>Pseudotrocha</taxon>
        <taxon>Ploima</taxon>
        <taxon>Brachionidae</taxon>
        <taxon>Brachionus</taxon>
    </lineage>
</organism>
<dbReference type="EMBL" id="CAJNOC010011500">
    <property type="protein sequence ID" value="CAF1148487.1"/>
    <property type="molecule type" value="Genomic_DNA"/>
</dbReference>
<dbReference type="OrthoDB" id="57679at2759"/>
<gene>
    <name evidence="1" type="ORF">OXX778_LOCUS23191</name>
</gene>
<dbReference type="Proteomes" id="UP000663879">
    <property type="component" value="Unassembled WGS sequence"/>
</dbReference>